<proteinExistence type="predicted"/>
<dbReference type="EMBL" id="WQNE01000007">
    <property type="protein sequence ID" value="MVT73766.1"/>
    <property type="molecule type" value="Genomic_DNA"/>
</dbReference>
<sequence length="204" mass="22952">MNIERLLIRHFPRSRLGSPIRIRLTEVVLFTTHAALRADRRCKRLSRIRHIVEWLDPDVDGVAAFDESDVSAMTADVASAAINDWRSVFKVAEGLQCHCVHVMDVHRIELSGFNVTMRSRLKVYGLFCEIISWKLHVFIRANRIGAGIRTKVLEHYLFDWGTERGPNDGTPPARSGTSSCARSRGGVPLLSLEGPAPRQLLDGR</sequence>
<evidence type="ECO:0000313" key="3">
    <source>
        <dbReference type="EMBL" id="MVT73766.1"/>
    </source>
</evidence>
<keyword evidence="4" id="KW-1185">Reference proteome</keyword>
<evidence type="ECO:0000259" key="2">
    <source>
        <dbReference type="Pfam" id="PF13872"/>
    </source>
</evidence>
<name>A0A844T6C1_9BRAD</name>
<reference evidence="3 4" key="1">
    <citation type="submission" date="2019-12" db="EMBL/GenBank/DDBJ databases">
        <title>Draft genome sequences Bradyrhizobium cajani AMBPC1010, Bradyrhizobium pachyrhizi AMBPC1040 and Bradyrhizobium yuanmingense ALSPC3051, three plant growth promoting strains isolated from nodules of Cajanus cajan L. in Dominican Republic.</title>
        <authorList>
            <person name="Flores-Felix J.D."/>
            <person name="Araujo J."/>
            <person name="Diaz-Alcantara C."/>
            <person name="Gonzalez-Andres F."/>
            <person name="Velazquez E."/>
        </authorList>
    </citation>
    <scope>NUCLEOTIDE SEQUENCE [LARGE SCALE GENOMIC DNA]</scope>
    <source>
        <strain evidence="3 4">1010</strain>
    </source>
</reference>
<comment type="caution">
    <text evidence="3">The sequence shown here is derived from an EMBL/GenBank/DDBJ whole genome shotgun (WGS) entry which is preliminary data.</text>
</comment>
<dbReference type="AlphaFoldDB" id="A0A844T6C1"/>
<evidence type="ECO:0000313" key="4">
    <source>
        <dbReference type="Proteomes" id="UP000449969"/>
    </source>
</evidence>
<dbReference type="InterPro" id="IPR039187">
    <property type="entry name" value="SNO_AAA"/>
</dbReference>
<evidence type="ECO:0000256" key="1">
    <source>
        <dbReference type="SAM" id="MobiDB-lite"/>
    </source>
</evidence>
<organism evidence="3 4">
    <name type="scientific">Bradyrhizobium cajani</name>
    <dbReference type="NCBI Taxonomy" id="1928661"/>
    <lineage>
        <taxon>Bacteria</taxon>
        <taxon>Pseudomonadati</taxon>
        <taxon>Pseudomonadota</taxon>
        <taxon>Alphaproteobacteria</taxon>
        <taxon>Hyphomicrobiales</taxon>
        <taxon>Nitrobacteraceae</taxon>
        <taxon>Bradyrhizobium</taxon>
    </lineage>
</organism>
<accession>A0A844T6C1</accession>
<feature type="region of interest" description="Disordered" evidence="1">
    <location>
        <begin position="167"/>
        <end position="204"/>
    </location>
</feature>
<protein>
    <recommendedName>
        <fullName evidence="2">Strawberry notch AAA domain-containing protein</fullName>
    </recommendedName>
</protein>
<feature type="domain" description="Strawberry notch AAA" evidence="2">
    <location>
        <begin position="21"/>
        <end position="74"/>
    </location>
</feature>
<dbReference type="Proteomes" id="UP000449969">
    <property type="component" value="Unassembled WGS sequence"/>
</dbReference>
<dbReference type="OrthoDB" id="270332at2"/>
<gene>
    <name evidence="3" type="ORF">GPL20_11980</name>
</gene>
<dbReference type="Pfam" id="PF13872">
    <property type="entry name" value="AAA_34"/>
    <property type="match status" value="1"/>
</dbReference>